<sequence length="45" mass="5227">MAFLLVLSLVKTYGHEFHELIRIAYSALRISFGTLRVCEPNLWAF</sequence>
<dbReference type="Proteomes" id="UP000029643">
    <property type="component" value="Unassembled WGS sequence"/>
</dbReference>
<gene>
    <name evidence="1" type="ORF">JCM19274_157</name>
</gene>
<proteinExistence type="predicted"/>
<evidence type="ECO:0000313" key="2">
    <source>
        <dbReference type="Proteomes" id="UP000029643"/>
    </source>
</evidence>
<accession>A0A090X6W2</accession>
<reference evidence="1 2" key="1">
    <citation type="journal article" date="2014" name="Genome Announc.">
        <title>Draft Genome Sequences of Marine Flavobacterium Algibacter lectus Strains SS8 and NR4.</title>
        <authorList>
            <person name="Takatani N."/>
            <person name="Nakanishi M."/>
            <person name="Meirelles P."/>
            <person name="Mino S."/>
            <person name="Suda W."/>
            <person name="Oshima K."/>
            <person name="Hattori M."/>
            <person name="Ohkuma M."/>
            <person name="Hosokawa M."/>
            <person name="Miyashita K."/>
            <person name="Thompson F.L."/>
            <person name="Niwa A."/>
            <person name="Sawabe T."/>
            <person name="Sawabe T."/>
        </authorList>
    </citation>
    <scope>NUCLEOTIDE SEQUENCE [LARGE SCALE GENOMIC DNA]</scope>
    <source>
        <strain evidence="2">JCM19274</strain>
    </source>
</reference>
<dbReference type="AlphaFoldDB" id="A0A090X6W2"/>
<evidence type="ECO:0000313" key="1">
    <source>
        <dbReference type="EMBL" id="GAL81977.1"/>
    </source>
</evidence>
<organism evidence="1 2">
    <name type="scientific">Algibacter lectus</name>
    <dbReference type="NCBI Taxonomy" id="221126"/>
    <lineage>
        <taxon>Bacteria</taxon>
        <taxon>Pseudomonadati</taxon>
        <taxon>Bacteroidota</taxon>
        <taxon>Flavobacteriia</taxon>
        <taxon>Flavobacteriales</taxon>
        <taxon>Flavobacteriaceae</taxon>
        <taxon>Algibacter</taxon>
    </lineage>
</organism>
<protein>
    <submittedName>
        <fullName evidence="1">Uncharacterized protein</fullName>
    </submittedName>
</protein>
<comment type="caution">
    <text evidence="1">The sequence shown here is derived from an EMBL/GenBank/DDBJ whole genome shotgun (WGS) entry which is preliminary data.</text>
</comment>
<dbReference type="EMBL" id="BBNU01000020">
    <property type="protein sequence ID" value="GAL81977.1"/>
    <property type="molecule type" value="Genomic_DNA"/>
</dbReference>
<name>A0A090X6W2_9FLAO</name>